<dbReference type="InterPro" id="IPR010982">
    <property type="entry name" value="Lambda_DNA-bd_dom_sf"/>
</dbReference>
<evidence type="ECO:0000313" key="1">
    <source>
        <dbReference type="EMBL" id="CAH2404978.1"/>
    </source>
</evidence>
<proteinExistence type="predicted"/>
<dbReference type="SUPFAM" id="SSF47413">
    <property type="entry name" value="lambda repressor-like DNA-binding domains"/>
    <property type="match status" value="1"/>
</dbReference>
<keyword evidence="2" id="KW-1185">Reference proteome</keyword>
<evidence type="ECO:0000313" key="2">
    <source>
        <dbReference type="Proteomes" id="UP001152604"/>
    </source>
</evidence>
<evidence type="ECO:0008006" key="3">
    <source>
        <dbReference type="Google" id="ProtNLM"/>
    </source>
</evidence>
<gene>
    <name evidence="1" type="ORF">MES4922_390023</name>
</gene>
<organism evidence="1 2">
    <name type="scientific">Mesorhizobium ventifaucium</name>
    <dbReference type="NCBI Taxonomy" id="666020"/>
    <lineage>
        <taxon>Bacteria</taxon>
        <taxon>Pseudomonadati</taxon>
        <taxon>Pseudomonadota</taxon>
        <taxon>Alphaproteobacteria</taxon>
        <taxon>Hyphomicrobiales</taxon>
        <taxon>Phyllobacteriaceae</taxon>
        <taxon>Mesorhizobium</taxon>
    </lineage>
</organism>
<dbReference type="EMBL" id="CAKXZS010000033">
    <property type="protein sequence ID" value="CAH2404978.1"/>
    <property type="molecule type" value="Genomic_DNA"/>
</dbReference>
<protein>
    <recommendedName>
        <fullName evidence="3">XRE family transcriptional regulator</fullName>
    </recommendedName>
</protein>
<sequence>MVHNLSWQEPALQDLQNSGMSYAEVGKMYGRSRATIIKLARLHELIRRVPISRTGLQRDADKAVISSYHRGVGLKVALLRKGRTYSEIAEELGVNRYVARTMELGVHEFTLSELMVLSERLGMGFDQMVIPPQLALSLAKQTMATAEQRLLT</sequence>
<comment type="caution">
    <text evidence="1">The sequence shown here is derived from an EMBL/GenBank/DDBJ whole genome shotgun (WGS) entry which is preliminary data.</text>
</comment>
<dbReference type="RefSeq" id="WP_254027077.1">
    <property type="nucleotide sequence ID" value="NZ_CAKXZS010000033.1"/>
</dbReference>
<reference evidence="1" key="1">
    <citation type="submission" date="2022-03" db="EMBL/GenBank/DDBJ databases">
        <authorList>
            <person name="Brunel B."/>
        </authorList>
    </citation>
    <scope>NUCLEOTIDE SEQUENCE</scope>
    <source>
        <strain evidence="1">STM4922sample</strain>
    </source>
</reference>
<name>A0ABN8K623_9HYPH</name>
<accession>A0ABN8K623</accession>
<dbReference type="InterPro" id="IPR001387">
    <property type="entry name" value="Cro/C1-type_HTH"/>
</dbReference>
<dbReference type="CDD" id="cd00093">
    <property type="entry name" value="HTH_XRE"/>
    <property type="match status" value="1"/>
</dbReference>
<dbReference type="Proteomes" id="UP001152604">
    <property type="component" value="Unassembled WGS sequence"/>
</dbReference>